<dbReference type="AlphaFoldDB" id="A0A927U928"/>
<name>A0A927U928_9FIRM</name>
<dbReference type="EMBL" id="SVER01000001">
    <property type="protein sequence ID" value="MBE5918250.1"/>
    <property type="molecule type" value="Genomic_DNA"/>
</dbReference>
<accession>A0A927U928</accession>
<protein>
    <submittedName>
        <fullName evidence="1">Uncharacterized protein</fullName>
    </submittedName>
</protein>
<organism evidence="1 2">
    <name type="scientific">Pseudobutyrivibrio ruminis</name>
    <dbReference type="NCBI Taxonomy" id="46206"/>
    <lineage>
        <taxon>Bacteria</taxon>
        <taxon>Bacillati</taxon>
        <taxon>Bacillota</taxon>
        <taxon>Clostridia</taxon>
        <taxon>Lachnospirales</taxon>
        <taxon>Lachnospiraceae</taxon>
        <taxon>Pseudobutyrivibrio</taxon>
    </lineage>
</organism>
<sequence>MDDKSMDKKVMDMEEMDDEALAAERFIMKGEDIQVLSIPQCVGCVHNLGLECAVYGKKKEEYLHNEEKCPELKKES</sequence>
<reference evidence="1" key="1">
    <citation type="submission" date="2019-04" db="EMBL/GenBank/DDBJ databases">
        <title>Evolution of Biomass-Degrading Anaerobic Consortia Revealed by Metagenomics.</title>
        <authorList>
            <person name="Peng X."/>
        </authorList>
    </citation>
    <scope>NUCLEOTIDE SEQUENCE</scope>
    <source>
        <strain evidence="1">SIG311</strain>
    </source>
</reference>
<evidence type="ECO:0000313" key="1">
    <source>
        <dbReference type="EMBL" id="MBE5918250.1"/>
    </source>
</evidence>
<gene>
    <name evidence="1" type="ORF">E7272_00245</name>
</gene>
<dbReference type="Proteomes" id="UP000766246">
    <property type="component" value="Unassembled WGS sequence"/>
</dbReference>
<comment type="caution">
    <text evidence="1">The sequence shown here is derived from an EMBL/GenBank/DDBJ whole genome shotgun (WGS) entry which is preliminary data.</text>
</comment>
<proteinExistence type="predicted"/>
<evidence type="ECO:0000313" key="2">
    <source>
        <dbReference type="Proteomes" id="UP000766246"/>
    </source>
</evidence>